<dbReference type="EMBL" id="LBSV01000008">
    <property type="protein sequence ID" value="KKQ25413.1"/>
    <property type="molecule type" value="Genomic_DNA"/>
</dbReference>
<sequence length="664" mass="74304">MDRQKPEISNFNFSLKHALLIGAYTGIDQSQITTLLPQQKQKIYLGLVKQLELVSFLHQPKPDQPLPKDVLKTTITHFTNTNQLSIDQLIAQVNSILLFGEVRDINGTPAESLHNELSHFWRILGWEELSEITEKSKHIPGTLDDIEANCGNLIRTMTLLKEYWEESKIGPKLVNPEKNIKTSIESTDGYAFVRQLNYPYASAIVTGRDKGYPKANGKQDYKEKAQLLEQLLSKFPAEFAFLVFEYYAFTKGWSTENYNIAVAQEYIDQHGNRKIKGYTVGRFAFLLTQDAGTSIISNSDNHVPVGSPDKTSVTSFDIDAEAGNVLSIVHGETARFITRFPDVCNVLTGNKNQLINLTSALTVAHEKKPIVTIILGKATKKQVVEINEDGIDQSLSKVVKFLRTNKINVVSLEAGHIHADRKPTNLQKLGITIGAKLYSQLEQMGINVKKQPMIDEDHVINSLDYVSYLNLMYSLGYDAEELIFESSPVIREIAVATIVTLLSQQPESFSMNGNALIFNVPDTELQVEFIKDITEPVIELGCVIFDVGLSLYKAFPELEYLYSNVPGKNIHQEMLKIYNEKVSSAERSKSSKEKFPVKTKTYSELESHEGLPQLPSKNIAVCNVLEGFYAPQQEKLKAVLTSLGIDLNIIGISITDQGLKVSLN</sequence>
<evidence type="ECO:0000313" key="2">
    <source>
        <dbReference type="Proteomes" id="UP000034917"/>
    </source>
</evidence>
<dbReference type="Proteomes" id="UP000034917">
    <property type="component" value="Unassembled WGS sequence"/>
</dbReference>
<proteinExistence type="predicted"/>
<organism evidence="1 2">
    <name type="scientific">Candidatus Roizmanbacteria bacterium GW2011_GWC2_37_13</name>
    <dbReference type="NCBI Taxonomy" id="1618486"/>
    <lineage>
        <taxon>Bacteria</taxon>
        <taxon>Candidatus Roizmaniibacteriota</taxon>
    </lineage>
</organism>
<gene>
    <name evidence="1" type="ORF">US40_C0008G0007</name>
</gene>
<dbReference type="AlphaFoldDB" id="A0A0G0G2J6"/>
<name>A0A0G0G2J6_9BACT</name>
<protein>
    <submittedName>
        <fullName evidence="1">Uncharacterized protein</fullName>
    </submittedName>
</protein>
<evidence type="ECO:0000313" key="1">
    <source>
        <dbReference type="EMBL" id="KKQ25413.1"/>
    </source>
</evidence>
<comment type="caution">
    <text evidence="1">The sequence shown here is derived from an EMBL/GenBank/DDBJ whole genome shotgun (WGS) entry which is preliminary data.</text>
</comment>
<accession>A0A0G0G2J6</accession>
<reference evidence="1 2" key="1">
    <citation type="journal article" date="2015" name="Nature">
        <title>rRNA introns, odd ribosomes, and small enigmatic genomes across a large radiation of phyla.</title>
        <authorList>
            <person name="Brown C.T."/>
            <person name="Hug L.A."/>
            <person name="Thomas B.C."/>
            <person name="Sharon I."/>
            <person name="Castelle C.J."/>
            <person name="Singh A."/>
            <person name="Wilkins M.J."/>
            <person name="Williams K.H."/>
            <person name="Banfield J.F."/>
        </authorList>
    </citation>
    <scope>NUCLEOTIDE SEQUENCE [LARGE SCALE GENOMIC DNA]</scope>
</reference>